<evidence type="ECO:0000256" key="4">
    <source>
        <dbReference type="ARBA" id="ARBA00022801"/>
    </source>
</evidence>
<evidence type="ECO:0000256" key="2">
    <source>
        <dbReference type="ARBA" id="ARBA00009889"/>
    </source>
</evidence>
<evidence type="ECO:0000259" key="9">
    <source>
        <dbReference type="PROSITE" id="PS51192"/>
    </source>
</evidence>
<dbReference type="CDD" id="cd18801">
    <property type="entry name" value="SF2_C_FANCM_Hef"/>
    <property type="match status" value="1"/>
</dbReference>
<keyword evidence="6" id="KW-0067">ATP-binding</keyword>
<keyword evidence="11" id="KW-1185">Reference proteome</keyword>
<dbReference type="RefSeq" id="XP_055880496.1">
    <property type="nucleotide sequence ID" value="XM_056024521.1"/>
</dbReference>
<dbReference type="FunFam" id="3.40.50.300:FF:000861">
    <property type="entry name" value="Fanconi anemia, complementation group M"/>
    <property type="match status" value="1"/>
</dbReference>
<dbReference type="InterPro" id="IPR027417">
    <property type="entry name" value="P-loop_NTPase"/>
</dbReference>
<evidence type="ECO:0000256" key="1">
    <source>
        <dbReference type="ARBA" id="ARBA00004123"/>
    </source>
</evidence>
<feature type="region of interest" description="Disordered" evidence="8">
    <location>
        <begin position="1726"/>
        <end position="1749"/>
    </location>
</feature>
<dbReference type="RefSeq" id="XP_055880498.1">
    <property type="nucleotide sequence ID" value="XM_056024523.1"/>
</dbReference>
<dbReference type="Pfam" id="PF00271">
    <property type="entry name" value="Helicase_C"/>
    <property type="match status" value="1"/>
</dbReference>
<feature type="domain" description="Helicase C-terminal" evidence="10">
    <location>
        <begin position="432"/>
        <end position="602"/>
    </location>
</feature>
<dbReference type="PROSITE" id="PS51192">
    <property type="entry name" value="HELICASE_ATP_BIND_1"/>
    <property type="match status" value="1"/>
</dbReference>
<comment type="subcellular location">
    <subcellularLocation>
        <location evidence="1">Nucleus</location>
    </subcellularLocation>
</comment>
<evidence type="ECO:0000256" key="8">
    <source>
        <dbReference type="SAM" id="MobiDB-lite"/>
    </source>
</evidence>
<evidence type="ECO:0000313" key="12">
    <source>
        <dbReference type="RefSeq" id="XP_055880495.1"/>
    </source>
</evidence>
<evidence type="ECO:0000256" key="3">
    <source>
        <dbReference type="ARBA" id="ARBA00022741"/>
    </source>
</evidence>
<dbReference type="InterPro" id="IPR044749">
    <property type="entry name" value="FANCM_DEXDc"/>
</dbReference>
<dbReference type="SMART" id="SM00487">
    <property type="entry name" value="DEXDc"/>
    <property type="match status" value="1"/>
</dbReference>
<evidence type="ECO:0000313" key="11">
    <source>
        <dbReference type="Proteomes" id="UP001165740"/>
    </source>
</evidence>
<dbReference type="RefSeq" id="XP_055880497.1">
    <property type="nucleotide sequence ID" value="XM_056024522.1"/>
</dbReference>
<dbReference type="GeneID" id="106073783"/>
<dbReference type="RefSeq" id="XP_055880500.1">
    <property type="nucleotide sequence ID" value="XM_056024525.1"/>
</dbReference>
<evidence type="ECO:0000256" key="7">
    <source>
        <dbReference type="ARBA" id="ARBA00023242"/>
    </source>
</evidence>
<evidence type="ECO:0000313" key="13">
    <source>
        <dbReference type="RefSeq" id="XP_055880496.1"/>
    </source>
</evidence>
<dbReference type="OrthoDB" id="6513042at2759"/>
<dbReference type="Gene3D" id="1.20.1320.20">
    <property type="entry name" value="hef helicase domain"/>
    <property type="match status" value="1"/>
</dbReference>
<keyword evidence="3" id="KW-0547">Nucleotide-binding</keyword>
<dbReference type="Gene3D" id="3.40.50.300">
    <property type="entry name" value="P-loop containing nucleotide triphosphate hydrolases"/>
    <property type="match status" value="2"/>
</dbReference>
<dbReference type="InterPro" id="IPR001650">
    <property type="entry name" value="Helicase_C-like"/>
</dbReference>
<dbReference type="RefSeq" id="XP_055880495.1">
    <property type="nucleotide sequence ID" value="XM_056024520.1"/>
</dbReference>
<proteinExistence type="inferred from homology"/>
<keyword evidence="7" id="KW-0539">Nucleus</keyword>
<comment type="similarity">
    <text evidence="2">Belongs to the DEAD box helicase family. DEAH subfamily. FANCM sub-subfamily.</text>
</comment>
<dbReference type="CDD" id="cd12091">
    <property type="entry name" value="FANCM_ID"/>
    <property type="match status" value="1"/>
</dbReference>
<sequence length="1749" mass="199809">MEVLMQSDDELLTVETDSLKKHAINLDDANFEDDMREEDEGTISIGVNSDVRYNSVEETVSQFDNVAGRLWIYPTNFPFRDYQYNIVKQALFKNTLVVLPTGLGKTFIAAVIMYNMYRWFPQSKVVFMAPTKPLVAQQMNACYEIMGIPTDDTIELTGSVAPPIRHKAWKEKRVVFLTPHVMINDLCRGTCLADSIKCIVVDEAHKALRNYAYCQVIKELVKYTRQFRVLALSATPGSDLKSVQEVINNLLISHIELRSENSIDIQRYTYERKIEKVVVPMGEELSGFRMQYIQVMSCVTLRLIQNNVLYNRDASKLSKFMLLKCRDEFRQNPPQTMQHAQYGNIEADFALAISLYHGFELLQIHGLKSLYNYLMGIISGDKGIGRTRSELLRNPDFNSIMEKLRQKFSDNINACNLPSDVKCQVGHPKMQCLEEIVLEHFNNFKKKSLQTRVMIFSQYRDSVQEITSILQQHHPLIRVMPFIGQASFGKSGKGYSQKEQLLVMKKFREGGYNTLVSTCVGEEGLDIGDVDLIVCFDAHKSPIRLVQRMGRTGRKREGRIVMLVTEGKEEMIYNQSVLSKKAIHKAILNSTKSLKFYQNNTNVVNPSMKPKCHKMFITVPTYSLQEKTKTLKRKKSLEKFIDFNNKRDEVSQLFHKEYSSIKEEFSIVTTLAKIVPRPKLICIDYYKKANCCSSSTSIINFCEWMPWQNILQKTFLVSHSLHSIHLVENLKFIDLQYTIGNSDDFYGLEMSRINTEKVKTIGQSSIVSFLNTSQLKVCRLDPNLANEDKTCQNTPTDKFDYQNTSDISVNFANAILVSSETQKDEKAQVKFGMDNTLKETATSQKSKKRRITKSFPINNSKIRCLSPKNTLKHKNILKKYLKDSLLQSKAGKASETQLKSKVTKPIIKKKHLELENEKVETFGTSFGKSQLGKVNITDRFTYIVTEPDLVHNFILSSPDISNVKYLFNNLKSSSDFADVDLEFIEKWKKTEKVSCEKLLTKLHNNLLLKDTSEVLEISNRKLNSSNIFKETDNEYTLLKDSHAAISPLFKSISVEKNKDIARVSTCINTTQTHSKYLSLKEKPTKRAATKFYEDIDCNDKLKLESGNAKVKPHQASNNKQALTDSLFSECLDIKQSPKLKYLENLYQNLNTTSLLSHTQAMDFLCASSCEGFLENINHSADFDQMKKICFPDYNLSVSLEKHIQAKKLTTSMSKYSNPNSTIEKFKNKLTDVSLPHCLTTEKRESINVPFSSLDHNETPLFDLGFDLKEDLISSTSGKQFLSKHLKKEVDGSHVHVDSSILANRLFTQFNDFNSVQVPIQDKSQTVIQEMYPSLVRKEVPEKVSPDTDLQKSPEPGRDFIIFNTGTSEKVTVTPVNENIGNKYSGTKKIGKPLACQSYLAKKCRLHFSEKKKHFNEKVMVSTGCRKGISLKNKSFKHITDESVENNYVDKAANLKVDIEHEEKEVKTTVKATKKLFEKTARSSLFGSVIRKELKASTPIKRHNAKSEITDVIINLTPIEKVYPRDGYQTADKMKIKMGKVDRILSTVTIHQGKKQKGKTQGNIFIEEEAELSEEHSSDESEYFDDLYDASFIDNSEVIHSIETDMHAVYLKSVRSPLLHGQFKLLYDKEKPNMDIYSQTLSEDHGNSKYEEDSFCVGNGDKDSCVTEGESSHYKFTKLSKKSERKKKRAGKRILFLCDSSSEEEDKEHVNLTEEFSVMDRQHVKKLLSSSEDEASTHMNINEHSKSKFT</sequence>
<dbReference type="SUPFAM" id="SSF52540">
    <property type="entry name" value="P-loop containing nucleoside triphosphate hydrolases"/>
    <property type="match status" value="1"/>
</dbReference>
<gene>
    <name evidence="12 13 14 15 16 17" type="primary">LOC106073783</name>
</gene>
<evidence type="ECO:0000313" key="14">
    <source>
        <dbReference type="RefSeq" id="XP_055880497.1"/>
    </source>
</evidence>
<name>A0A9W2ZZY3_BIOGL</name>
<feature type="compositionally biased region" description="Basic and acidic residues" evidence="8">
    <location>
        <begin position="1740"/>
        <end position="1749"/>
    </location>
</feature>
<dbReference type="GO" id="GO:0016787">
    <property type="term" value="F:hydrolase activity"/>
    <property type="evidence" value="ECO:0007669"/>
    <property type="project" value="UniProtKB-KW"/>
</dbReference>
<protein>
    <submittedName>
        <fullName evidence="12 13">Fanconi anemia group M protein homolog isoform X1</fullName>
    </submittedName>
</protein>
<dbReference type="InterPro" id="IPR011545">
    <property type="entry name" value="DEAD/DEAH_box_helicase_dom"/>
</dbReference>
<dbReference type="CDD" id="cd18033">
    <property type="entry name" value="DEXDc_FANCM"/>
    <property type="match status" value="1"/>
</dbReference>
<dbReference type="PANTHER" id="PTHR14025">
    <property type="entry name" value="FANCONI ANEMIA GROUP M FANCM FAMILY MEMBER"/>
    <property type="match status" value="1"/>
</dbReference>
<dbReference type="GO" id="GO:0045003">
    <property type="term" value="P:double-strand break repair via synthesis-dependent strand annealing"/>
    <property type="evidence" value="ECO:0007669"/>
    <property type="project" value="TreeGrafter"/>
</dbReference>
<dbReference type="Pfam" id="PF00270">
    <property type="entry name" value="DEAD"/>
    <property type="match status" value="1"/>
</dbReference>
<dbReference type="PANTHER" id="PTHR14025:SF20">
    <property type="entry name" value="FANCONI ANEMIA GROUP M PROTEIN"/>
    <property type="match status" value="1"/>
</dbReference>
<keyword evidence="4" id="KW-0378">Hydrolase</keyword>
<feature type="domain" description="Helicase ATP-binding" evidence="9">
    <location>
        <begin position="86"/>
        <end position="254"/>
    </location>
</feature>
<evidence type="ECO:0000313" key="15">
    <source>
        <dbReference type="RefSeq" id="XP_055880498.1"/>
    </source>
</evidence>
<dbReference type="InterPro" id="IPR014001">
    <property type="entry name" value="Helicase_ATP-bd"/>
</dbReference>
<reference evidence="12 13" key="1">
    <citation type="submission" date="2025-04" db="UniProtKB">
        <authorList>
            <consortium name="RefSeq"/>
        </authorList>
    </citation>
    <scope>IDENTIFICATION</scope>
</reference>
<accession>A0A9W2ZZY3</accession>
<dbReference type="InterPro" id="IPR039686">
    <property type="entry name" value="FANCM/Mph1-like_ID"/>
</dbReference>
<evidence type="ECO:0000313" key="17">
    <source>
        <dbReference type="RefSeq" id="XP_055880500.1"/>
    </source>
</evidence>
<dbReference type="PROSITE" id="PS51194">
    <property type="entry name" value="HELICASE_CTER"/>
    <property type="match status" value="1"/>
</dbReference>
<dbReference type="RefSeq" id="XP_055880499.1">
    <property type="nucleotide sequence ID" value="XM_056024524.1"/>
</dbReference>
<dbReference type="GO" id="GO:0009378">
    <property type="term" value="F:four-way junction helicase activity"/>
    <property type="evidence" value="ECO:0007669"/>
    <property type="project" value="TreeGrafter"/>
</dbReference>
<dbReference type="GO" id="GO:0000400">
    <property type="term" value="F:four-way junction DNA binding"/>
    <property type="evidence" value="ECO:0007669"/>
    <property type="project" value="TreeGrafter"/>
</dbReference>
<evidence type="ECO:0000259" key="10">
    <source>
        <dbReference type="PROSITE" id="PS51194"/>
    </source>
</evidence>
<dbReference type="Proteomes" id="UP001165740">
    <property type="component" value="Chromosome 3"/>
</dbReference>
<dbReference type="SMART" id="SM00490">
    <property type="entry name" value="HELICc"/>
    <property type="match status" value="1"/>
</dbReference>
<dbReference type="GO" id="GO:0043138">
    <property type="term" value="F:3'-5' DNA helicase activity"/>
    <property type="evidence" value="ECO:0007669"/>
    <property type="project" value="InterPro"/>
</dbReference>
<keyword evidence="5" id="KW-0347">Helicase</keyword>
<dbReference type="GO" id="GO:0005634">
    <property type="term" value="C:nucleus"/>
    <property type="evidence" value="ECO:0007669"/>
    <property type="project" value="UniProtKB-SubCell"/>
</dbReference>
<dbReference type="GO" id="GO:0036297">
    <property type="term" value="P:interstrand cross-link repair"/>
    <property type="evidence" value="ECO:0007669"/>
    <property type="project" value="TreeGrafter"/>
</dbReference>
<dbReference type="GO" id="GO:0005524">
    <property type="term" value="F:ATP binding"/>
    <property type="evidence" value="ECO:0007669"/>
    <property type="project" value="UniProtKB-KW"/>
</dbReference>
<organism evidence="11 15">
    <name type="scientific">Biomphalaria glabrata</name>
    <name type="common">Bloodfluke planorb</name>
    <name type="synonym">Freshwater snail</name>
    <dbReference type="NCBI Taxonomy" id="6526"/>
    <lineage>
        <taxon>Eukaryota</taxon>
        <taxon>Metazoa</taxon>
        <taxon>Spiralia</taxon>
        <taxon>Lophotrochozoa</taxon>
        <taxon>Mollusca</taxon>
        <taxon>Gastropoda</taxon>
        <taxon>Heterobranchia</taxon>
        <taxon>Euthyneura</taxon>
        <taxon>Panpulmonata</taxon>
        <taxon>Hygrophila</taxon>
        <taxon>Lymnaeoidea</taxon>
        <taxon>Planorbidae</taxon>
        <taxon>Biomphalaria</taxon>
    </lineage>
</organism>
<evidence type="ECO:0000256" key="5">
    <source>
        <dbReference type="ARBA" id="ARBA00022806"/>
    </source>
</evidence>
<evidence type="ECO:0000256" key="6">
    <source>
        <dbReference type="ARBA" id="ARBA00022840"/>
    </source>
</evidence>
<evidence type="ECO:0000313" key="16">
    <source>
        <dbReference type="RefSeq" id="XP_055880499.1"/>
    </source>
</evidence>